<keyword evidence="5 8" id="KW-0812">Transmembrane</keyword>
<evidence type="ECO:0000256" key="1">
    <source>
        <dbReference type="ARBA" id="ARBA00001946"/>
    </source>
</evidence>
<dbReference type="CDD" id="cd13959">
    <property type="entry name" value="PT_UbiA_COQ2"/>
    <property type="match status" value="1"/>
</dbReference>
<comment type="subcellular location">
    <subcellularLocation>
        <location evidence="2">Membrane</location>
        <topology evidence="2">Multi-pass membrane protein</topology>
    </subcellularLocation>
    <subcellularLocation>
        <location evidence="8">Mitochondrion inner membrane</location>
        <topology evidence="8">Multi-pass membrane protein</topology>
        <orientation evidence="8">Matrix side</orientation>
    </subcellularLocation>
</comment>
<keyword evidence="8" id="KW-0496">Mitochondrion</keyword>
<protein>
    <recommendedName>
        <fullName evidence="8">4-hydroxybenzoate polyprenyltransferase, mitochondrial</fullName>
        <shortName evidence="8">4-HB polyprenyltransferase</shortName>
        <ecNumber evidence="8">2.5.1.39</ecNumber>
    </recommendedName>
    <alternativeName>
        <fullName evidence="8">Para-hydroxybenzoate--polyprenyltransferase</fullName>
        <shortName evidence="8">PHB:PPT</shortName>
        <shortName evidence="8">PHB:polyprenyltransferase</shortName>
    </alternativeName>
</protein>
<feature type="transmembrane region" description="Helical" evidence="8">
    <location>
        <begin position="51"/>
        <end position="69"/>
    </location>
</feature>
<reference evidence="9 10" key="1">
    <citation type="submission" date="2024-02" db="EMBL/GenBank/DDBJ databases">
        <title>A draft genome for the cacao thread blight pathogen Marasmius crinis-equi.</title>
        <authorList>
            <person name="Cohen S.P."/>
            <person name="Baruah I.K."/>
            <person name="Amoako-Attah I."/>
            <person name="Bukari Y."/>
            <person name="Meinhardt L.W."/>
            <person name="Bailey B.A."/>
        </authorList>
    </citation>
    <scope>NUCLEOTIDE SEQUENCE [LARGE SCALE GENOMIC DNA]</scope>
    <source>
        <strain evidence="9 10">GH-76</strain>
    </source>
</reference>
<dbReference type="Pfam" id="PF01040">
    <property type="entry name" value="UbiA"/>
    <property type="match status" value="1"/>
</dbReference>
<gene>
    <name evidence="9" type="ORF">V5O48_006158</name>
</gene>
<comment type="catalytic activity">
    <reaction evidence="8">
        <text>an all-trans-polyprenyl diphosphate + 4-hydroxybenzoate = a 4-hydroxy-3-(all-trans-polyprenyl)benzoate + diphosphate</text>
        <dbReference type="Rhea" id="RHEA:44504"/>
        <dbReference type="Rhea" id="RHEA-COMP:9514"/>
        <dbReference type="Rhea" id="RHEA-COMP:9564"/>
        <dbReference type="ChEBI" id="CHEBI:17879"/>
        <dbReference type="ChEBI" id="CHEBI:33019"/>
        <dbReference type="ChEBI" id="CHEBI:58914"/>
        <dbReference type="ChEBI" id="CHEBI:78396"/>
        <dbReference type="EC" id="2.5.1.39"/>
    </reaction>
</comment>
<keyword evidence="8" id="KW-0831">Ubiquinone biosynthesis</keyword>
<name>A0ABR3FK88_9AGAR</name>
<dbReference type="InterPro" id="IPR039653">
    <property type="entry name" value="Prenyltransferase"/>
</dbReference>
<evidence type="ECO:0000256" key="4">
    <source>
        <dbReference type="ARBA" id="ARBA00022679"/>
    </source>
</evidence>
<dbReference type="Gene3D" id="1.20.120.1780">
    <property type="entry name" value="UbiA prenyltransferase"/>
    <property type="match status" value="1"/>
</dbReference>
<dbReference type="InterPro" id="IPR006370">
    <property type="entry name" value="HB_polyprenyltransferase-like"/>
</dbReference>
<evidence type="ECO:0000256" key="6">
    <source>
        <dbReference type="ARBA" id="ARBA00022989"/>
    </source>
</evidence>
<dbReference type="HAMAP" id="MF_01635">
    <property type="entry name" value="UbiA"/>
    <property type="match status" value="1"/>
</dbReference>
<organism evidence="9 10">
    <name type="scientific">Marasmius crinis-equi</name>
    <dbReference type="NCBI Taxonomy" id="585013"/>
    <lineage>
        <taxon>Eukaryota</taxon>
        <taxon>Fungi</taxon>
        <taxon>Dikarya</taxon>
        <taxon>Basidiomycota</taxon>
        <taxon>Agaricomycotina</taxon>
        <taxon>Agaricomycetes</taxon>
        <taxon>Agaricomycetidae</taxon>
        <taxon>Agaricales</taxon>
        <taxon>Marasmiineae</taxon>
        <taxon>Marasmiaceae</taxon>
        <taxon>Marasmius</taxon>
    </lineage>
</organism>
<evidence type="ECO:0000256" key="5">
    <source>
        <dbReference type="ARBA" id="ARBA00022692"/>
    </source>
</evidence>
<dbReference type="InterPro" id="IPR044878">
    <property type="entry name" value="UbiA_sf"/>
</dbReference>
<comment type="function">
    <text evidence="8">Catalyzes the prenylation of para-hydroxybenzoate (PHB) with an all-trans polyprenyl group. Mediates the second step in the final reaction sequence of coenzyme Q (CoQ) biosynthesis, which is the condensation of the polyisoprenoid side chain with PHB, generating the first membrane-bound Q intermediate.</text>
</comment>
<feature type="transmembrane region" description="Helical" evidence="8">
    <location>
        <begin position="89"/>
        <end position="116"/>
    </location>
</feature>
<comment type="similarity">
    <text evidence="3 8">Belongs to the UbiA prenyltransferase family.</text>
</comment>
<dbReference type="EMBL" id="JBAHYK010000272">
    <property type="protein sequence ID" value="KAL0575804.1"/>
    <property type="molecule type" value="Genomic_DNA"/>
</dbReference>
<dbReference type="Gene3D" id="1.10.357.140">
    <property type="entry name" value="UbiA prenyltransferase"/>
    <property type="match status" value="1"/>
</dbReference>
<feature type="transmembrane region" description="Helical" evidence="8">
    <location>
        <begin position="217"/>
        <end position="238"/>
    </location>
</feature>
<sequence>MSEKSLARSYLELTRIHKFPLGSDLLIWPSVWGLLLAAHNHQVDTKSLVVQHVWFALGSTLVHCAACVINDICDRHLDGKVERTRNRPLVTGLISVFNASVFLVALTGLAVYLLSYATNPTAFNWGLIGVFPFHAFYPLMKRVTYWPQAWLGFAMNWGMLVSYLNNTGGQMDSHILVLLLGTVAWTILYDTIYAFQDIQDDIKVGNKSTAILFGEDNAKSILCGFGLVFLASLFYTGIQNNQGASFFLISFGGALLHVLWQLGTWVVYNGDDCGSKFRANGDLGGIIWFGLFVDYCFKSGTIAA</sequence>
<keyword evidence="8" id="KW-0999">Mitochondrion inner membrane</keyword>
<evidence type="ECO:0000313" key="10">
    <source>
        <dbReference type="Proteomes" id="UP001465976"/>
    </source>
</evidence>
<dbReference type="EC" id="2.5.1.39" evidence="8"/>
<keyword evidence="6 8" id="KW-1133">Transmembrane helix</keyword>
<dbReference type="PANTHER" id="PTHR11048">
    <property type="entry name" value="PRENYLTRANSFERASES"/>
    <property type="match status" value="1"/>
</dbReference>
<accession>A0ABR3FK88</accession>
<proteinExistence type="inferred from homology"/>
<comment type="caution">
    <text evidence="9">The sequence shown here is derived from an EMBL/GenBank/DDBJ whole genome shotgun (WGS) entry which is preliminary data.</text>
</comment>
<dbReference type="PANTHER" id="PTHR11048:SF28">
    <property type="entry name" value="4-HYDROXYBENZOATE POLYPRENYLTRANSFERASE, MITOCHONDRIAL"/>
    <property type="match status" value="1"/>
</dbReference>
<feature type="transmembrane region" description="Helical" evidence="8">
    <location>
        <begin position="244"/>
        <end position="268"/>
    </location>
</feature>
<evidence type="ECO:0000256" key="8">
    <source>
        <dbReference type="HAMAP-Rule" id="MF_03189"/>
    </source>
</evidence>
<dbReference type="InterPro" id="IPR030470">
    <property type="entry name" value="UbiA_prenylTrfase_CS"/>
</dbReference>
<feature type="transmembrane region" description="Helical" evidence="8">
    <location>
        <begin position="21"/>
        <end position="39"/>
    </location>
</feature>
<evidence type="ECO:0000313" key="9">
    <source>
        <dbReference type="EMBL" id="KAL0575804.1"/>
    </source>
</evidence>
<feature type="transmembrane region" description="Helical" evidence="8">
    <location>
        <begin position="146"/>
        <end position="164"/>
    </location>
</feature>
<keyword evidence="10" id="KW-1185">Reference proteome</keyword>
<dbReference type="InterPro" id="IPR000537">
    <property type="entry name" value="UbiA_prenyltransferase"/>
</dbReference>
<feature type="transmembrane region" description="Helical" evidence="8">
    <location>
        <begin position="176"/>
        <end position="196"/>
    </location>
</feature>
<comment type="pathway">
    <text evidence="8">Cofactor biosynthesis; ubiquinone biosynthesis.</text>
</comment>
<keyword evidence="7 8" id="KW-0472">Membrane</keyword>
<dbReference type="Proteomes" id="UP001465976">
    <property type="component" value="Unassembled WGS sequence"/>
</dbReference>
<keyword evidence="4 8" id="KW-0808">Transferase</keyword>
<evidence type="ECO:0000256" key="2">
    <source>
        <dbReference type="ARBA" id="ARBA00004141"/>
    </source>
</evidence>
<comment type="cofactor">
    <cofactor evidence="1 8">
        <name>Mg(2+)</name>
        <dbReference type="ChEBI" id="CHEBI:18420"/>
    </cofactor>
</comment>
<dbReference type="PROSITE" id="PS00943">
    <property type="entry name" value="UBIA"/>
    <property type="match status" value="1"/>
</dbReference>
<keyword evidence="8" id="KW-0414">Isoprene biosynthesis</keyword>
<evidence type="ECO:0000256" key="3">
    <source>
        <dbReference type="ARBA" id="ARBA00005985"/>
    </source>
</evidence>
<evidence type="ECO:0000256" key="7">
    <source>
        <dbReference type="ARBA" id="ARBA00023136"/>
    </source>
</evidence>